<evidence type="ECO:0000313" key="5">
    <source>
        <dbReference type="EMBL" id="KAF2962825.1"/>
    </source>
</evidence>
<gene>
    <name evidence="5" type="ORF">GQX73_g10754</name>
</gene>
<feature type="domain" description="Oxidoreductase FAD/NAD(P)-binding" evidence="4">
    <location>
        <begin position="1"/>
        <end position="112"/>
    </location>
</feature>
<dbReference type="PRINTS" id="PR00371">
    <property type="entry name" value="FPNCR"/>
</dbReference>
<evidence type="ECO:0000256" key="2">
    <source>
        <dbReference type="ARBA" id="ARBA00022630"/>
    </source>
</evidence>
<keyword evidence="3" id="KW-0274">FAD</keyword>
<dbReference type="GO" id="GO:0050660">
    <property type="term" value="F:flavin adenine dinucleotide binding"/>
    <property type="evidence" value="ECO:0007669"/>
    <property type="project" value="TreeGrafter"/>
</dbReference>
<accession>A0A7C8IKT3</accession>
<dbReference type="InParanoid" id="A0A7C8IKT3"/>
<keyword evidence="2" id="KW-0285">Flavoprotein</keyword>
<dbReference type="GO" id="GO:0003958">
    <property type="term" value="F:NADPH-hemoprotein reductase activity"/>
    <property type="evidence" value="ECO:0007669"/>
    <property type="project" value="TreeGrafter"/>
</dbReference>
<sequence length="149" mass="16431">MVAAGTGIAPFRAFLQERAKLSSIGRDVAPMLLFFGCQNENDLLYRDELSELQSGPLAGKLQVLVGFSRAKTSKQYVGDRIAAHSSEVSQLLMREDGAFYICGAASMAESVKNVLGEIVKPIEGWDDAGVDSWIVEKKRGKRWFEDVWS</sequence>
<comment type="cofactor">
    <cofactor evidence="1">
        <name>FAD</name>
        <dbReference type="ChEBI" id="CHEBI:57692"/>
    </cofactor>
</comment>
<dbReference type="AlphaFoldDB" id="A0A7C8IKT3"/>
<reference evidence="5 6" key="1">
    <citation type="submission" date="2019-12" db="EMBL/GenBank/DDBJ databases">
        <title>Draft genome sequence of the ascomycete Xylaria multiplex DSM 110363.</title>
        <authorList>
            <person name="Buettner E."/>
            <person name="Kellner H."/>
        </authorList>
    </citation>
    <scope>NUCLEOTIDE SEQUENCE [LARGE SCALE GENOMIC DNA]</scope>
    <source>
        <strain evidence="5 6">DSM 110363</strain>
    </source>
</reference>
<dbReference type="GO" id="GO:0010181">
    <property type="term" value="F:FMN binding"/>
    <property type="evidence" value="ECO:0007669"/>
    <property type="project" value="TreeGrafter"/>
</dbReference>
<dbReference type="GO" id="GO:0005829">
    <property type="term" value="C:cytosol"/>
    <property type="evidence" value="ECO:0007669"/>
    <property type="project" value="TreeGrafter"/>
</dbReference>
<dbReference type="Gene3D" id="3.40.50.80">
    <property type="entry name" value="Nucleotide-binding domain of ferredoxin-NADP reductase (FNR) module"/>
    <property type="match status" value="1"/>
</dbReference>
<comment type="caution">
    <text evidence="5">The sequence shown here is derived from an EMBL/GenBank/DDBJ whole genome shotgun (WGS) entry which is preliminary data.</text>
</comment>
<dbReference type="PANTHER" id="PTHR19384:SF108">
    <property type="entry name" value="NADPH--CYTOCHROME P450 REDUCTASE"/>
    <property type="match status" value="1"/>
</dbReference>
<proteinExistence type="predicted"/>
<evidence type="ECO:0000256" key="1">
    <source>
        <dbReference type="ARBA" id="ARBA00001974"/>
    </source>
</evidence>
<name>A0A7C8IKT3_9PEZI</name>
<evidence type="ECO:0000313" key="6">
    <source>
        <dbReference type="Proteomes" id="UP000481858"/>
    </source>
</evidence>
<dbReference type="OrthoDB" id="1856718at2759"/>
<dbReference type="InterPro" id="IPR001433">
    <property type="entry name" value="OxRdtase_FAD/NAD-bd"/>
</dbReference>
<dbReference type="Pfam" id="PF00175">
    <property type="entry name" value="NAD_binding_1"/>
    <property type="match status" value="1"/>
</dbReference>
<organism evidence="5 6">
    <name type="scientific">Xylaria multiplex</name>
    <dbReference type="NCBI Taxonomy" id="323545"/>
    <lineage>
        <taxon>Eukaryota</taxon>
        <taxon>Fungi</taxon>
        <taxon>Dikarya</taxon>
        <taxon>Ascomycota</taxon>
        <taxon>Pezizomycotina</taxon>
        <taxon>Sordariomycetes</taxon>
        <taxon>Xylariomycetidae</taxon>
        <taxon>Xylariales</taxon>
        <taxon>Xylariaceae</taxon>
        <taxon>Xylaria</taxon>
    </lineage>
</organism>
<protein>
    <recommendedName>
        <fullName evidence="4">Oxidoreductase FAD/NAD(P)-binding domain-containing protein</fullName>
    </recommendedName>
</protein>
<dbReference type="Proteomes" id="UP000481858">
    <property type="component" value="Unassembled WGS sequence"/>
</dbReference>
<evidence type="ECO:0000259" key="4">
    <source>
        <dbReference type="Pfam" id="PF00175"/>
    </source>
</evidence>
<dbReference type="PANTHER" id="PTHR19384">
    <property type="entry name" value="NITRIC OXIDE SYNTHASE-RELATED"/>
    <property type="match status" value="1"/>
</dbReference>
<dbReference type="EMBL" id="WUBL01000269">
    <property type="protein sequence ID" value="KAF2962825.1"/>
    <property type="molecule type" value="Genomic_DNA"/>
</dbReference>
<dbReference type="SUPFAM" id="SSF52343">
    <property type="entry name" value="Ferredoxin reductase-like, C-terminal NADP-linked domain"/>
    <property type="match status" value="1"/>
</dbReference>
<keyword evidence="6" id="KW-1185">Reference proteome</keyword>
<dbReference type="InterPro" id="IPR039261">
    <property type="entry name" value="FNR_nucleotide-bd"/>
</dbReference>
<evidence type="ECO:0000256" key="3">
    <source>
        <dbReference type="ARBA" id="ARBA00022827"/>
    </source>
</evidence>
<dbReference type="InterPro" id="IPR001709">
    <property type="entry name" value="Flavoprot_Pyr_Nucl_cyt_Rdtase"/>
</dbReference>